<sequence>MNGVKINIVLTKKYFKIFQQTDANYLMAIKTETGRTKHKKNFQLIVQKWFCKILLDSSSAVTKIENKNFAQKIQKYEKIKWNGFKEVMNLRIVLIMKWKTIFYICPPKSYLGLDACYPFFIDFLKKNSSHSKSSQYIGGTKDLSVATIYRTCFGPSELKLWYFLYFVFDFCTKIHNADLTLTYWLTHKIIRLILIIYIYSKEPYNKSHLRKNNFWRS</sequence>
<evidence type="ECO:0000313" key="2">
    <source>
        <dbReference type="Proteomes" id="UP000276133"/>
    </source>
</evidence>
<dbReference type="Proteomes" id="UP000276133">
    <property type="component" value="Unassembled WGS sequence"/>
</dbReference>
<comment type="caution">
    <text evidence="1">The sequence shown here is derived from an EMBL/GenBank/DDBJ whole genome shotgun (WGS) entry which is preliminary data.</text>
</comment>
<organism evidence="1 2">
    <name type="scientific">Brachionus plicatilis</name>
    <name type="common">Marine rotifer</name>
    <name type="synonym">Brachionus muelleri</name>
    <dbReference type="NCBI Taxonomy" id="10195"/>
    <lineage>
        <taxon>Eukaryota</taxon>
        <taxon>Metazoa</taxon>
        <taxon>Spiralia</taxon>
        <taxon>Gnathifera</taxon>
        <taxon>Rotifera</taxon>
        <taxon>Eurotatoria</taxon>
        <taxon>Monogononta</taxon>
        <taxon>Pseudotrocha</taxon>
        <taxon>Ploima</taxon>
        <taxon>Brachionidae</taxon>
        <taxon>Brachionus</taxon>
    </lineage>
</organism>
<evidence type="ECO:0000313" key="1">
    <source>
        <dbReference type="EMBL" id="RNA43809.1"/>
    </source>
</evidence>
<dbReference type="AlphaFoldDB" id="A0A3M7T7A6"/>
<dbReference type="EMBL" id="REGN01000174">
    <property type="protein sequence ID" value="RNA43809.1"/>
    <property type="molecule type" value="Genomic_DNA"/>
</dbReference>
<name>A0A3M7T7A6_BRAPC</name>
<reference evidence="1 2" key="1">
    <citation type="journal article" date="2018" name="Sci. Rep.">
        <title>Genomic signatures of local adaptation to the degree of environmental predictability in rotifers.</title>
        <authorList>
            <person name="Franch-Gras L."/>
            <person name="Hahn C."/>
            <person name="Garcia-Roger E.M."/>
            <person name="Carmona M.J."/>
            <person name="Serra M."/>
            <person name="Gomez A."/>
        </authorList>
    </citation>
    <scope>NUCLEOTIDE SEQUENCE [LARGE SCALE GENOMIC DNA]</scope>
    <source>
        <strain evidence="1">HYR1</strain>
    </source>
</reference>
<proteinExistence type="predicted"/>
<protein>
    <submittedName>
        <fullName evidence="1">Uncharacterized protein</fullName>
    </submittedName>
</protein>
<keyword evidence="2" id="KW-1185">Reference proteome</keyword>
<accession>A0A3M7T7A6</accession>
<gene>
    <name evidence="1" type="ORF">BpHYR1_020659</name>
</gene>